<dbReference type="Proteomes" id="UP000016933">
    <property type="component" value="Unassembled WGS sequence"/>
</dbReference>
<proteinExistence type="predicted"/>
<dbReference type="InterPro" id="IPR038988">
    <property type="entry name" value="Sas4"/>
</dbReference>
<gene>
    <name evidence="3" type="ORF">DOTSEDRAFT_71604</name>
</gene>
<feature type="region of interest" description="Disordered" evidence="1">
    <location>
        <begin position="151"/>
        <end position="201"/>
    </location>
</feature>
<dbReference type="STRING" id="675120.N1PN60"/>
<feature type="compositionally biased region" description="Polar residues" evidence="1">
    <location>
        <begin position="276"/>
        <end position="286"/>
    </location>
</feature>
<dbReference type="GO" id="GO:0033255">
    <property type="term" value="C:SAS acetyltransferase complex"/>
    <property type="evidence" value="ECO:0007669"/>
    <property type="project" value="InterPro"/>
</dbReference>
<feature type="region of interest" description="Disordered" evidence="1">
    <location>
        <begin position="71"/>
        <end position="105"/>
    </location>
</feature>
<evidence type="ECO:0000256" key="1">
    <source>
        <dbReference type="SAM" id="MobiDB-lite"/>
    </source>
</evidence>
<dbReference type="GO" id="GO:0004402">
    <property type="term" value="F:histone acetyltransferase activity"/>
    <property type="evidence" value="ECO:0007669"/>
    <property type="project" value="TreeGrafter"/>
</dbReference>
<feature type="compositionally biased region" description="Low complexity" evidence="1">
    <location>
        <begin position="446"/>
        <end position="456"/>
    </location>
</feature>
<feature type="region of interest" description="Disordered" evidence="1">
    <location>
        <begin position="249"/>
        <end position="286"/>
    </location>
</feature>
<dbReference type="InterPro" id="IPR029184">
    <property type="entry name" value="Sas4_dom"/>
</dbReference>
<protein>
    <recommendedName>
        <fullName evidence="2">Something about silencing protein 4 domain-containing protein</fullName>
    </recommendedName>
</protein>
<dbReference type="eggNOG" id="ENOG502RYH0">
    <property type="taxonomic scope" value="Eukaryota"/>
</dbReference>
<evidence type="ECO:0000259" key="2">
    <source>
        <dbReference type="Pfam" id="PF15460"/>
    </source>
</evidence>
<feature type="compositionally biased region" description="Polar residues" evidence="1">
    <location>
        <begin position="1"/>
        <end position="23"/>
    </location>
</feature>
<dbReference type="AlphaFoldDB" id="N1PN60"/>
<reference evidence="4" key="1">
    <citation type="journal article" date="2012" name="PLoS Genet.">
        <title>The genomes of the fungal plant pathogens Cladosporium fulvum and Dothistroma septosporum reveal adaptation to different hosts and lifestyles but also signatures of common ancestry.</title>
        <authorList>
            <person name="de Wit P.J.G.M."/>
            <person name="van der Burgt A."/>
            <person name="Oekmen B."/>
            <person name="Stergiopoulos I."/>
            <person name="Abd-Elsalam K.A."/>
            <person name="Aerts A.L."/>
            <person name="Bahkali A.H."/>
            <person name="Beenen H.G."/>
            <person name="Chettri P."/>
            <person name="Cox M.P."/>
            <person name="Datema E."/>
            <person name="de Vries R.P."/>
            <person name="Dhillon B."/>
            <person name="Ganley A.R."/>
            <person name="Griffiths S.A."/>
            <person name="Guo Y."/>
            <person name="Hamelin R.C."/>
            <person name="Henrissat B."/>
            <person name="Kabir M.S."/>
            <person name="Jashni M.K."/>
            <person name="Kema G."/>
            <person name="Klaubauf S."/>
            <person name="Lapidus A."/>
            <person name="Levasseur A."/>
            <person name="Lindquist E."/>
            <person name="Mehrabi R."/>
            <person name="Ohm R.A."/>
            <person name="Owen T.J."/>
            <person name="Salamov A."/>
            <person name="Schwelm A."/>
            <person name="Schijlen E."/>
            <person name="Sun H."/>
            <person name="van den Burg H.A."/>
            <person name="van Ham R.C.H.J."/>
            <person name="Zhang S."/>
            <person name="Goodwin S.B."/>
            <person name="Grigoriev I.V."/>
            <person name="Collemare J."/>
            <person name="Bradshaw R.E."/>
        </authorList>
    </citation>
    <scope>NUCLEOTIDE SEQUENCE [LARGE SCALE GENOMIC DNA]</scope>
    <source>
        <strain evidence="4">NZE10 / CBS 128990</strain>
    </source>
</reference>
<dbReference type="PANTHER" id="PTHR38422">
    <property type="entry name" value="SOMETHING ABOUT SILENCING PROTEIN 4"/>
    <property type="match status" value="1"/>
</dbReference>
<feature type="compositionally biased region" description="Pro residues" evidence="1">
    <location>
        <begin position="476"/>
        <end position="490"/>
    </location>
</feature>
<dbReference type="OrthoDB" id="1938992at2759"/>
<feature type="domain" description="Something about silencing protein 4" evidence="2">
    <location>
        <begin position="305"/>
        <end position="399"/>
    </location>
</feature>
<feature type="region of interest" description="Disordered" evidence="1">
    <location>
        <begin position="1"/>
        <end position="36"/>
    </location>
</feature>
<sequence length="565" mass="62665">MVQSRAASGQFTTKNKSPSTVSSKYAPEAGSHHHNQHHAIGEEVRVASRHYNINANSLFFQPNARAYSNNITSVASNNRDRGDGPPPKRRKLSIRTTNNTSTDNITRHTQTTLDSFAFAQPKPPNKLVRDEPHGHVAETINGVKSTLNVNEDELLRPSPKPAPRRTRTRSPQPALPAAISAPTLQKPAKKDDKRTLRSADDGPRLKSELAVYFPNYEDIIFDAPQDEEVFLTVDTTLYVTDDTAKAESISPAKSSKGAANGRRISVNGIAGPPSTPQRSASNHFNGSSSVDLDFVAKNIPDDTEDPLSDEHFLKPHKRAERKEKQLRNIERERAMHEKVQLDKLLDGLQGHDWLRVLGITGVTESEARRYEKKRDYFIAEVEALLDKFKQWRDQEKKQRASKEAAAAAREAEEEEGDTTEGSVEPPSSDLNASAARQLQQETIIALKKSSSMGSLKSKGKERAGTSHLSQPATPTAAPPRPPPPVEPPSPITSFYAKRHLRDAALSKTRHGRSVSAFGQPLPELMEKEFELPDEYVSEDVLRANAREKRRRKRESAVNAKEKDGP</sequence>
<feature type="region of interest" description="Disordered" evidence="1">
    <location>
        <begin position="537"/>
        <end position="565"/>
    </location>
</feature>
<reference evidence="3 4" key="2">
    <citation type="journal article" date="2012" name="PLoS Pathog.">
        <title>Diverse lifestyles and strategies of plant pathogenesis encoded in the genomes of eighteen Dothideomycetes fungi.</title>
        <authorList>
            <person name="Ohm R.A."/>
            <person name="Feau N."/>
            <person name="Henrissat B."/>
            <person name="Schoch C.L."/>
            <person name="Horwitz B.A."/>
            <person name="Barry K.W."/>
            <person name="Condon B.J."/>
            <person name="Copeland A.C."/>
            <person name="Dhillon B."/>
            <person name="Glaser F."/>
            <person name="Hesse C.N."/>
            <person name="Kosti I."/>
            <person name="LaButti K."/>
            <person name="Lindquist E.A."/>
            <person name="Lucas S."/>
            <person name="Salamov A.A."/>
            <person name="Bradshaw R.E."/>
            <person name="Ciuffetti L."/>
            <person name="Hamelin R.C."/>
            <person name="Kema G.H.J."/>
            <person name="Lawrence C."/>
            <person name="Scott J.A."/>
            <person name="Spatafora J.W."/>
            <person name="Turgeon B.G."/>
            <person name="de Wit P.J.G.M."/>
            <person name="Zhong S."/>
            <person name="Goodwin S.B."/>
            <person name="Grigoriev I.V."/>
        </authorList>
    </citation>
    <scope>NUCLEOTIDE SEQUENCE [LARGE SCALE GENOMIC DNA]</scope>
    <source>
        <strain evidence="4">NZE10 / CBS 128990</strain>
    </source>
</reference>
<dbReference type="PANTHER" id="PTHR38422:SF1">
    <property type="entry name" value="SOMETHING ABOUT SILENCING PROTEIN 4"/>
    <property type="match status" value="1"/>
</dbReference>
<name>N1PN60_DOTSN</name>
<dbReference type="Pfam" id="PF15460">
    <property type="entry name" value="SAS4"/>
    <property type="match status" value="1"/>
</dbReference>
<feature type="compositionally biased region" description="Polar residues" evidence="1">
    <location>
        <begin position="94"/>
        <end position="105"/>
    </location>
</feature>
<keyword evidence="4" id="KW-1185">Reference proteome</keyword>
<dbReference type="OMA" id="PEAIDSC"/>
<organism evidence="3 4">
    <name type="scientific">Dothistroma septosporum (strain NZE10 / CBS 128990)</name>
    <name type="common">Red band needle blight fungus</name>
    <name type="synonym">Mycosphaerella pini</name>
    <dbReference type="NCBI Taxonomy" id="675120"/>
    <lineage>
        <taxon>Eukaryota</taxon>
        <taxon>Fungi</taxon>
        <taxon>Dikarya</taxon>
        <taxon>Ascomycota</taxon>
        <taxon>Pezizomycotina</taxon>
        <taxon>Dothideomycetes</taxon>
        <taxon>Dothideomycetidae</taxon>
        <taxon>Mycosphaerellales</taxon>
        <taxon>Mycosphaerellaceae</taxon>
        <taxon>Dothistroma</taxon>
    </lineage>
</organism>
<dbReference type="HOGENOM" id="CLU_011914_2_0_1"/>
<evidence type="ECO:0000313" key="4">
    <source>
        <dbReference type="Proteomes" id="UP000016933"/>
    </source>
</evidence>
<feature type="compositionally biased region" description="Basic and acidic residues" evidence="1">
    <location>
        <begin position="188"/>
        <end position="201"/>
    </location>
</feature>
<feature type="region of interest" description="Disordered" evidence="1">
    <location>
        <begin position="399"/>
        <end position="492"/>
    </location>
</feature>
<evidence type="ECO:0000313" key="3">
    <source>
        <dbReference type="EMBL" id="EME43825.1"/>
    </source>
</evidence>
<dbReference type="EMBL" id="KB446539">
    <property type="protein sequence ID" value="EME43825.1"/>
    <property type="molecule type" value="Genomic_DNA"/>
</dbReference>
<feature type="compositionally biased region" description="Polar residues" evidence="1">
    <location>
        <begin position="428"/>
        <end position="442"/>
    </location>
</feature>
<accession>N1PN60</accession>